<protein>
    <recommendedName>
        <fullName evidence="1">DUF6538 domain-containing protein</fullName>
    </recommendedName>
</protein>
<name>A0A5B0VNW6_9GAMM</name>
<comment type="caution">
    <text evidence="2">The sequence shown here is derived from an EMBL/GenBank/DDBJ whole genome shotgun (WGS) entry which is preliminary data.</text>
</comment>
<dbReference type="Proteomes" id="UP000323161">
    <property type="component" value="Unassembled WGS sequence"/>
</dbReference>
<dbReference type="Pfam" id="PF20172">
    <property type="entry name" value="DUF6538"/>
    <property type="match status" value="1"/>
</dbReference>
<evidence type="ECO:0000313" key="3">
    <source>
        <dbReference type="Proteomes" id="UP000323161"/>
    </source>
</evidence>
<proteinExistence type="predicted"/>
<organism evidence="2 3">
    <name type="scientific">Marinobacter salinexigens</name>
    <dbReference type="NCBI Taxonomy" id="2919747"/>
    <lineage>
        <taxon>Bacteria</taxon>
        <taxon>Pseudomonadati</taxon>
        <taxon>Pseudomonadota</taxon>
        <taxon>Gammaproteobacteria</taxon>
        <taxon>Pseudomonadales</taxon>
        <taxon>Marinobacteraceae</taxon>
        <taxon>Marinobacter</taxon>
    </lineage>
</organism>
<sequence>MTVLRLKASLHRRPESVNLFFRKAIPVELRPYFGKREIKYSFQTADPVTARSRYYQISACVERQIANARAQLFGTVEITDLQLQKLANEWYSLARSGADSGDPISPLSLHQLPGGPRTSSSFLNLDSCPQASSLEKLDKALGTDARSLLLHHGIALNHKSAKFHQLLILLAEKALLIEGRDPVESRRQSTIVENTETPTLKDIWNRFEALYSDSANPKDRGKVATYRSDFSKLIQHTGDIRLSMLTREHALSFRDALRELPDTTIPNFEQRSGIKPKEFRQLSLDRQRDMASEENLPVRTASGVTAALKRVAAVTG</sequence>
<evidence type="ECO:0000313" key="2">
    <source>
        <dbReference type="EMBL" id="KAA1175701.1"/>
    </source>
</evidence>
<keyword evidence="3" id="KW-1185">Reference proteome</keyword>
<evidence type="ECO:0000259" key="1">
    <source>
        <dbReference type="Pfam" id="PF20172"/>
    </source>
</evidence>
<reference evidence="2 3" key="1">
    <citation type="submission" date="2019-08" db="EMBL/GenBank/DDBJ databases">
        <title>Marinobacter ZYF650 sp. nov., a marine bacterium isolated from seawater of the Mariana trench.</title>
        <authorList>
            <person name="Ahmad W."/>
        </authorList>
    </citation>
    <scope>NUCLEOTIDE SEQUENCE [LARGE SCALE GENOMIC DNA]</scope>
    <source>
        <strain evidence="2 3">ZYF650</strain>
    </source>
</reference>
<dbReference type="InterPro" id="IPR046668">
    <property type="entry name" value="DUF6538"/>
</dbReference>
<feature type="domain" description="DUF6538" evidence="1">
    <location>
        <begin position="10"/>
        <end position="69"/>
    </location>
</feature>
<dbReference type="AlphaFoldDB" id="A0A5B0VNW6"/>
<gene>
    <name evidence="2" type="ORF">FWJ25_00760</name>
</gene>
<dbReference type="EMBL" id="VTUU01000001">
    <property type="protein sequence ID" value="KAA1175701.1"/>
    <property type="molecule type" value="Genomic_DNA"/>
</dbReference>
<accession>A0A5B0VNW6</accession>
<dbReference type="RefSeq" id="WP_149598341.1">
    <property type="nucleotide sequence ID" value="NZ_VTUU01000001.1"/>
</dbReference>